<evidence type="ECO:0000256" key="14">
    <source>
        <dbReference type="ARBA" id="ARBA00048570"/>
    </source>
</evidence>
<name>A0A9N9XSB6_PHYSR</name>
<dbReference type="InterPro" id="IPR048254">
    <property type="entry name" value="CDP_ALCOHOL_P_TRANSF_CS"/>
</dbReference>
<dbReference type="AlphaFoldDB" id="A0A9N9XSB6"/>
<evidence type="ECO:0000256" key="10">
    <source>
        <dbReference type="ARBA" id="ARBA00036651"/>
    </source>
</evidence>
<feature type="transmembrane region" description="Helical" evidence="17">
    <location>
        <begin position="372"/>
        <end position="390"/>
    </location>
</feature>
<feature type="compositionally biased region" description="Basic residues" evidence="16">
    <location>
        <begin position="497"/>
        <end position="507"/>
    </location>
</feature>
<evidence type="ECO:0000256" key="16">
    <source>
        <dbReference type="SAM" id="MobiDB-lite"/>
    </source>
</evidence>
<gene>
    <name evidence="18" type="ORF">PHYEVI_LOCUS9492</name>
</gene>
<evidence type="ECO:0000256" key="13">
    <source>
        <dbReference type="ARBA" id="ARBA00038987"/>
    </source>
</evidence>
<dbReference type="Proteomes" id="UP001153712">
    <property type="component" value="Chromosome 6"/>
</dbReference>
<keyword evidence="7" id="KW-0443">Lipid metabolism</keyword>
<comment type="catalytic activity">
    <reaction evidence="11">
        <text>1-hexadecanoyl-2-(9Z-octadecenoyl)-sn-glycerol + CDP-choline = 1-hexadecanoyl-2-(9Z-octadecenoyl)-sn-glycero-3-phosphocholine + CMP + H(+)</text>
        <dbReference type="Rhea" id="RHEA:54244"/>
        <dbReference type="ChEBI" id="CHEBI:15378"/>
        <dbReference type="ChEBI" id="CHEBI:58779"/>
        <dbReference type="ChEBI" id="CHEBI:60377"/>
        <dbReference type="ChEBI" id="CHEBI:73001"/>
        <dbReference type="ChEBI" id="CHEBI:75466"/>
    </reaction>
    <physiologicalReaction direction="left-to-right" evidence="11">
        <dbReference type="Rhea" id="RHEA:54245"/>
    </physiologicalReaction>
</comment>
<keyword evidence="8" id="KW-1208">Phospholipid metabolism</keyword>
<keyword evidence="5 17" id="KW-1133">Transmembrane helix</keyword>
<dbReference type="EMBL" id="OU900099">
    <property type="protein sequence ID" value="CAG9863193.1"/>
    <property type="molecule type" value="Genomic_DNA"/>
</dbReference>
<dbReference type="OrthoDB" id="196717at2759"/>
<reference evidence="18" key="1">
    <citation type="submission" date="2022-01" db="EMBL/GenBank/DDBJ databases">
        <authorList>
            <person name="King R."/>
        </authorList>
    </citation>
    <scope>NUCLEOTIDE SEQUENCE</scope>
</reference>
<feature type="transmembrane region" description="Helical" evidence="17">
    <location>
        <begin position="304"/>
        <end position="326"/>
    </location>
</feature>
<evidence type="ECO:0000256" key="11">
    <source>
        <dbReference type="ARBA" id="ARBA00036890"/>
    </source>
</evidence>
<feature type="transmembrane region" description="Helical" evidence="17">
    <location>
        <begin position="146"/>
        <end position="167"/>
    </location>
</feature>
<evidence type="ECO:0000256" key="12">
    <source>
        <dbReference type="ARBA" id="ARBA00037890"/>
    </source>
</evidence>
<evidence type="ECO:0000313" key="18">
    <source>
        <dbReference type="EMBL" id="CAG9863193.1"/>
    </source>
</evidence>
<keyword evidence="7" id="KW-0444">Lipid biosynthesis</keyword>
<feature type="compositionally biased region" description="Polar residues" evidence="16">
    <location>
        <begin position="487"/>
        <end position="496"/>
    </location>
</feature>
<evidence type="ECO:0000256" key="2">
    <source>
        <dbReference type="ARBA" id="ARBA00010441"/>
    </source>
</evidence>
<keyword evidence="6 17" id="KW-0472">Membrane</keyword>
<dbReference type="EC" id="2.7.8.2" evidence="13"/>
<sequence length="526" mass="58514">MYFYKQKLLSDVQLKKLGEHQYSCQSVSLLDKILQPYWSWLVLKVPIWLAPNLITVLGLFVNVFTALILIWYSPDARSEPPRWSCALCAFGLFIYQSLDAIDGKQARRTNSSNPLGELFDHGCDSISTVFVALSACIAVQLGHYPGWMFFQCFCAATLFYCAHWQTYVSGTLRFGRVDVTEAQFTIIGILLISATFGSSFWSSKLFSDSFELWYAIPLSTLICGIMALYSNLIVIFTGGVGKNGSTVAVSFAGLDIYLAQVICSVFYLGYLQVFLAFLERLKIGGIGKNGSTIALPGIETDMRLIPLTAASGAAVWLAQVNVSIIFTGGAGKNGSTVAGTSVISPIIPFSMVLIPAFIIYKKSTQEIYENHPALYILAFGLVAAKVTNRLVVAHMTKSEMDYMDWSLLGPTMLFLNQYFNTYINEYYVLWLCLIWVTVDLLRYCSQICQEICDHLHLELFRIPYPGGPLRAYVPPSNAASASHEKNGTNNKVTTRLQKSRAKRHSYKKFASDEEDQVPLLEAGESV</sequence>
<dbReference type="GO" id="GO:0006646">
    <property type="term" value="P:phosphatidylethanolamine biosynthetic process"/>
    <property type="evidence" value="ECO:0007669"/>
    <property type="project" value="TreeGrafter"/>
</dbReference>
<dbReference type="GO" id="GO:0005789">
    <property type="term" value="C:endoplasmic reticulum membrane"/>
    <property type="evidence" value="ECO:0007669"/>
    <property type="project" value="TreeGrafter"/>
</dbReference>
<comment type="similarity">
    <text evidence="2 15">Belongs to the CDP-alcohol phosphatidyltransferase class-I family.</text>
</comment>
<dbReference type="InterPro" id="IPR000462">
    <property type="entry name" value="CDP-OH_P_trans"/>
</dbReference>
<dbReference type="PANTHER" id="PTHR10414">
    <property type="entry name" value="ETHANOLAMINEPHOSPHOTRANSFERASE"/>
    <property type="match status" value="1"/>
</dbReference>
<comment type="catalytic activity">
    <reaction evidence="14">
        <text>CDP-choline + a 1,2-diacyl-sn-glycerol = a 1,2-diacyl-sn-glycero-3-phosphocholine + CMP + H(+)</text>
        <dbReference type="Rhea" id="RHEA:32939"/>
        <dbReference type="ChEBI" id="CHEBI:15378"/>
        <dbReference type="ChEBI" id="CHEBI:17815"/>
        <dbReference type="ChEBI" id="CHEBI:57643"/>
        <dbReference type="ChEBI" id="CHEBI:58779"/>
        <dbReference type="ChEBI" id="CHEBI:60377"/>
        <dbReference type="EC" id="2.7.8.2"/>
    </reaction>
    <physiologicalReaction direction="left-to-right" evidence="14">
        <dbReference type="Rhea" id="RHEA:32940"/>
    </physiologicalReaction>
</comment>
<keyword evidence="19" id="KW-1185">Reference proteome</keyword>
<dbReference type="FunFam" id="1.20.120.1760:FF:000002">
    <property type="entry name" value="Choline/ethanolamine phosphotransferase 1"/>
    <property type="match status" value="1"/>
</dbReference>
<keyword evidence="4 17" id="KW-0812">Transmembrane</keyword>
<dbReference type="GO" id="GO:0004142">
    <property type="term" value="F:diacylglycerol cholinephosphotransferase activity"/>
    <property type="evidence" value="ECO:0007669"/>
    <property type="project" value="UniProtKB-EC"/>
</dbReference>
<feature type="region of interest" description="Disordered" evidence="16">
    <location>
        <begin position="475"/>
        <end position="526"/>
    </location>
</feature>
<feature type="transmembrane region" description="Helical" evidence="17">
    <location>
        <begin position="213"/>
        <end position="236"/>
    </location>
</feature>
<dbReference type="Gene3D" id="1.20.120.1760">
    <property type="match status" value="1"/>
</dbReference>
<dbReference type="PROSITE" id="PS00379">
    <property type="entry name" value="CDP_ALCOHOL_P_TRANSF"/>
    <property type="match status" value="1"/>
</dbReference>
<comment type="subcellular location">
    <subcellularLocation>
        <location evidence="1">Membrane</location>
        <topology evidence="1">Multi-pass membrane protein</topology>
    </subcellularLocation>
</comment>
<dbReference type="InterPro" id="IPR014472">
    <property type="entry name" value="CHOPT"/>
</dbReference>
<feature type="transmembrane region" description="Helical" evidence="17">
    <location>
        <begin position="182"/>
        <end position="201"/>
    </location>
</feature>
<evidence type="ECO:0000256" key="4">
    <source>
        <dbReference type="ARBA" id="ARBA00022692"/>
    </source>
</evidence>
<evidence type="ECO:0000256" key="3">
    <source>
        <dbReference type="ARBA" id="ARBA00022679"/>
    </source>
</evidence>
<proteinExistence type="inferred from homology"/>
<keyword evidence="7" id="KW-0594">Phospholipid biosynthesis</keyword>
<feature type="transmembrane region" description="Helical" evidence="17">
    <location>
        <begin position="47"/>
        <end position="71"/>
    </location>
</feature>
<evidence type="ECO:0000256" key="15">
    <source>
        <dbReference type="RuleBase" id="RU003750"/>
    </source>
</evidence>
<evidence type="ECO:0000313" key="19">
    <source>
        <dbReference type="Proteomes" id="UP001153712"/>
    </source>
</evidence>
<comment type="pathway">
    <text evidence="12">Phospholipid metabolism; phosphatidylcholine biosynthesis; phosphatidylcholine from phosphocholine: step 2/2.</text>
</comment>
<dbReference type="Pfam" id="PF01066">
    <property type="entry name" value="CDP-OH_P_transf"/>
    <property type="match status" value="1"/>
</dbReference>
<dbReference type="InterPro" id="IPR043130">
    <property type="entry name" value="CDP-OH_PTrfase_TM_dom"/>
</dbReference>
<evidence type="ECO:0000256" key="9">
    <source>
        <dbReference type="ARBA" id="ARBA00036100"/>
    </source>
</evidence>
<accession>A0A9N9XSB6</accession>
<evidence type="ECO:0000256" key="6">
    <source>
        <dbReference type="ARBA" id="ARBA00023136"/>
    </source>
</evidence>
<comment type="catalytic activity">
    <reaction evidence="9">
        <text>1-hexadecanoyl-2-(4Z,7Z,10Z,13Z,16Z,19Z-docosahexaenoyl)-sn-glycerol + CDP-choline = 1-hexadecanoyl-2-(4Z,7Z,10Z,13Z,16Z,19Z-docosahexaenoyl)-sn-glycero-3-phosphocholine + CMP + H(+)</text>
        <dbReference type="Rhea" id="RHEA:54332"/>
        <dbReference type="ChEBI" id="CHEBI:15378"/>
        <dbReference type="ChEBI" id="CHEBI:58779"/>
        <dbReference type="ChEBI" id="CHEBI:60377"/>
        <dbReference type="ChEBI" id="CHEBI:74963"/>
        <dbReference type="ChEBI" id="CHEBI:82949"/>
    </reaction>
    <physiologicalReaction direction="left-to-right" evidence="9">
        <dbReference type="Rhea" id="RHEA:54333"/>
    </physiologicalReaction>
</comment>
<evidence type="ECO:0000256" key="8">
    <source>
        <dbReference type="ARBA" id="ARBA00023264"/>
    </source>
</evidence>
<comment type="catalytic activity">
    <reaction evidence="10">
        <text>1,2-dioctanoyl-sn-glycerol + CDP-choline = 1,2-dioctanoyl-sn-glycero-3-phosphocholine + CMP + H(+)</text>
        <dbReference type="Rhea" id="RHEA:54232"/>
        <dbReference type="ChEBI" id="CHEBI:15378"/>
        <dbReference type="ChEBI" id="CHEBI:58779"/>
        <dbReference type="ChEBI" id="CHEBI:60377"/>
        <dbReference type="ChEBI" id="CHEBI:76979"/>
        <dbReference type="ChEBI" id="CHEBI:78228"/>
    </reaction>
    <physiologicalReaction direction="left-to-right" evidence="10">
        <dbReference type="Rhea" id="RHEA:54233"/>
    </physiologicalReaction>
</comment>
<keyword evidence="3 15" id="KW-0808">Transferase</keyword>
<dbReference type="PANTHER" id="PTHR10414:SF37">
    <property type="entry name" value="BB IN A BOXCAR, ISOFORM C"/>
    <property type="match status" value="1"/>
</dbReference>
<feature type="transmembrane region" description="Helical" evidence="17">
    <location>
        <begin position="338"/>
        <end position="360"/>
    </location>
</feature>
<organism evidence="18 19">
    <name type="scientific">Phyllotreta striolata</name>
    <name type="common">Striped flea beetle</name>
    <name type="synonym">Crioceris striolata</name>
    <dbReference type="NCBI Taxonomy" id="444603"/>
    <lineage>
        <taxon>Eukaryota</taxon>
        <taxon>Metazoa</taxon>
        <taxon>Ecdysozoa</taxon>
        <taxon>Arthropoda</taxon>
        <taxon>Hexapoda</taxon>
        <taxon>Insecta</taxon>
        <taxon>Pterygota</taxon>
        <taxon>Neoptera</taxon>
        <taxon>Endopterygota</taxon>
        <taxon>Coleoptera</taxon>
        <taxon>Polyphaga</taxon>
        <taxon>Cucujiformia</taxon>
        <taxon>Chrysomeloidea</taxon>
        <taxon>Chrysomelidae</taxon>
        <taxon>Galerucinae</taxon>
        <taxon>Alticini</taxon>
        <taxon>Phyllotreta</taxon>
    </lineage>
</organism>
<protein>
    <recommendedName>
        <fullName evidence="13">diacylglycerol cholinephosphotransferase</fullName>
        <ecNumber evidence="13">2.7.8.2</ecNumber>
    </recommendedName>
</protein>
<dbReference type="GO" id="GO:0004307">
    <property type="term" value="F:ethanolaminephosphotransferase activity"/>
    <property type="evidence" value="ECO:0007669"/>
    <property type="project" value="TreeGrafter"/>
</dbReference>
<evidence type="ECO:0000256" key="7">
    <source>
        <dbReference type="ARBA" id="ARBA00023209"/>
    </source>
</evidence>
<evidence type="ECO:0000256" key="1">
    <source>
        <dbReference type="ARBA" id="ARBA00004141"/>
    </source>
</evidence>
<evidence type="ECO:0000256" key="17">
    <source>
        <dbReference type="SAM" id="Phobius"/>
    </source>
</evidence>
<evidence type="ECO:0000256" key="5">
    <source>
        <dbReference type="ARBA" id="ARBA00022989"/>
    </source>
</evidence>
<feature type="transmembrane region" description="Helical" evidence="17">
    <location>
        <begin position="256"/>
        <end position="278"/>
    </location>
</feature>
<dbReference type="GO" id="GO:0005794">
    <property type="term" value="C:Golgi apparatus"/>
    <property type="evidence" value="ECO:0007669"/>
    <property type="project" value="TreeGrafter"/>
</dbReference>